<accession>A0A1E3RG83</accession>
<proteinExistence type="predicted"/>
<name>A0A1E3RG83_MYCFV</name>
<evidence type="ECO:0000313" key="2">
    <source>
        <dbReference type="Proteomes" id="UP000094053"/>
    </source>
</evidence>
<dbReference type="Proteomes" id="UP000094053">
    <property type="component" value="Unassembled WGS sequence"/>
</dbReference>
<dbReference type="AlphaFoldDB" id="A0A1E3RG83"/>
<keyword evidence="2" id="KW-1185">Reference proteome</keyword>
<sequence>MRRLLDELAEASPPAERGPAYRAGFSAGIRFARICVLDEIAAASGYLDRIAMTNGSRRDRESVRIRAAVRTIGRRLGNEIALGDDDGADGYRDAIAVAQEVVSGLRATST</sequence>
<comment type="caution">
    <text evidence="1">The sequence shown here is derived from an EMBL/GenBank/DDBJ whole genome shotgun (WGS) entry which is preliminary data.</text>
</comment>
<gene>
    <name evidence="1" type="ORF">BHQ18_18345</name>
</gene>
<reference evidence="2" key="1">
    <citation type="submission" date="2016-09" db="EMBL/GenBank/DDBJ databases">
        <authorList>
            <person name="Greninger A.L."/>
            <person name="Jerome K.R."/>
            <person name="Mcnair B."/>
            <person name="Wallis C."/>
            <person name="Fang F."/>
        </authorList>
    </citation>
    <scope>NUCLEOTIDE SEQUENCE [LARGE SCALE GENOMIC DNA]</scope>
    <source>
        <strain evidence="2">M6</strain>
    </source>
</reference>
<dbReference type="EMBL" id="MIHA01000013">
    <property type="protein sequence ID" value="ODQ88839.1"/>
    <property type="molecule type" value="Genomic_DNA"/>
</dbReference>
<protein>
    <submittedName>
        <fullName evidence="1">Uncharacterized protein</fullName>
    </submittedName>
</protein>
<evidence type="ECO:0000313" key="1">
    <source>
        <dbReference type="EMBL" id="ODQ88839.1"/>
    </source>
</evidence>
<organism evidence="1 2">
    <name type="scientific">Mycolicibacterium flavescens</name>
    <name type="common">Mycobacterium flavescens</name>
    <dbReference type="NCBI Taxonomy" id="1776"/>
    <lineage>
        <taxon>Bacteria</taxon>
        <taxon>Bacillati</taxon>
        <taxon>Actinomycetota</taxon>
        <taxon>Actinomycetes</taxon>
        <taxon>Mycobacteriales</taxon>
        <taxon>Mycobacteriaceae</taxon>
        <taxon>Mycolicibacterium</taxon>
    </lineage>
</organism>